<feature type="transmembrane region" description="Helical" evidence="1">
    <location>
        <begin position="157"/>
        <end position="176"/>
    </location>
</feature>
<keyword evidence="1" id="KW-1133">Transmembrane helix</keyword>
<sequence length="189" mass="20998">MTTETNSTVVATTITTAMDQLLLAELAALKTKFTSEMSNINKVLTTLTKKLNADKLVTAEPCQQQSPTPTPTTQVDAKVDAKVDVSIETPVLDTCRDACADICPDRIENVEIFFAMPELSSKVNFSEFIIKVFVSYFENIIRFIVKIVSGLFEALPMYLILFKVILLVSPLLMRFCKRAEVPLMCSTTT</sequence>
<reference evidence="2" key="1">
    <citation type="journal article" date="2020" name="Nature">
        <title>Giant virus diversity and host interactions through global metagenomics.</title>
        <authorList>
            <person name="Schulz F."/>
            <person name="Roux S."/>
            <person name="Paez-Espino D."/>
            <person name="Jungbluth S."/>
            <person name="Walsh D.A."/>
            <person name="Denef V.J."/>
            <person name="McMahon K.D."/>
            <person name="Konstantinidis K.T."/>
            <person name="Eloe-Fadrosh E.A."/>
            <person name="Kyrpides N.C."/>
            <person name="Woyke T."/>
        </authorList>
    </citation>
    <scope>NUCLEOTIDE SEQUENCE</scope>
    <source>
        <strain evidence="2">GVMAG-M-3300023184-13</strain>
    </source>
</reference>
<name>A0A6C0HKT5_9ZZZZ</name>
<evidence type="ECO:0000256" key="1">
    <source>
        <dbReference type="SAM" id="Phobius"/>
    </source>
</evidence>
<proteinExistence type="predicted"/>
<organism evidence="2">
    <name type="scientific">viral metagenome</name>
    <dbReference type="NCBI Taxonomy" id="1070528"/>
    <lineage>
        <taxon>unclassified sequences</taxon>
        <taxon>metagenomes</taxon>
        <taxon>organismal metagenomes</taxon>
    </lineage>
</organism>
<dbReference type="EMBL" id="MN739980">
    <property type="protein sequence ID" value="QHT81288.1"/>
    <property type="molecule type" value="Genomic_DNA"/>
</dbReference>
<keyword evidence="1" id="KW-0812">Transmembrane</keyword>
<keyword evidence="1" id="KW-0472">Membrane</keyword>
<protein>
    <submittedName>
        <fullName evidence="2">Uncharacterized protein</fullName>
    </submittedName>
</protein>
<dbReference type="AlphaFoldDB" id="A0A6C0HKT5"/>
<accession>A0A6C0HKT5</accession>
<evidence type="ECO:0000313" key="2">
    <source>
        <dbReference type="EMBL" id="QHT81288.1"/>
    </source>
</evidence>